<organism evidence="1 2">
    <name type="scientific">Candidatus Magnetobacterium bavaricum</name>
    <dbReference type="NCBI Taxonomy" id="29290"/>
    <lineage>
        <taxon>Bacteria</taxon>
        <taxon>Pseudomonadati</taxon>
        <taxon>Nitrospirota</taxon>
        <taxon>Thermodesulfovibrionia</taxon>
        <taxon>Thermodesulfovibrionales</taxon>
        <taxon>Candidatus Magnetobacteriaceae</taxon>
        <taxon>Candidatus Magnetobacterium</taxon>
    </lineage>
</organism>
<evidence type="ECO:0000313" key="2">
    <source>
        <dbReference type="Proteomes" id="UP000033423"/>
    </source>
</evidence>
<reference evidence="1 2" key="1">
    <citation type="submission" date="2015-02" db="EMBL/GenBank/DDBJ databases">
        <title>Single-cell genomics of uncultivated deep-branching MTB reveals a conserved set of magnetosome genes.</title>
        <authorList>
            <person name="Kolinko S."/>
            <person name="Richter M."/>
            <person name="Glockner F.O."/>
            <person name="Brachmann A."/>
            <person name="Schuler D."/>
        </authorList>
    </citation>
    <scope>NUCLEOTIDE SEQUENCE [LARGE SCALE GENOMIC DNA]</scope>
    <source>
        <strain evidence="1">TM-1</strain>
    </source>
</reference>
<comment type="caution">
    <text evidence="1">The sequence shown here is derived from an EMBL/GenBank/DDBJ whole genome shotgun (WGS) entry which is preliminary data.</text>
</comment>
<sequence length="263" mass="29681">MVNCVIQPCGILKPLVCHAKPTCSTRNFFNCITNPGIGVVKSGYREDFLRIPCPPLKHGFSDCQVCGDGSIKPPGHITGVDLCLESSVACIYCCHCLFFKYPSLCLLWRWLYRQFICLIVIEMEMIKIYRISCILSFNFMVHIRTSNSQALCLLTSAPAKCHICIKSLNLIFMKHVIFLVPQDIDTVSNHLVFNQVLVAQRVKPCDLQLIFRFIWGMSEIGLTIEIDHCPECPLRCAVKRSASFALYPVLPANHPHTITNAVF</sequence>
<dbReference type="EMBL" id="LACI01001352">
    <property type="protein sequence ID" value="KJU84643.1"/>
    <property type="molecule type" value="Genomic_DNA"/>
</dbReference>
<dbReference type="Proteomes" id="UP000033423">
    <property type="component" value="Unassembled WGS sequence"/>
</dbReference>
<proteinExistence type="predicted"/>
<protein>
    <submittedName>
        <fullName evidence="1">Uncharacterized protein</fullName>
    </submittedName>
</protein>
<gene>
    <name evidence="1" type="ORF">MBAV_003163</name>
</gene>
<name>A0A0F3GVD1_9BACT</name>
<keyword evidence="2" id="KW-1185">Reference proteome</keyword>
<dbReference type="AlphaFoldDB" id="A0A0F3GVD1"/>
<evidence type="ECO:0000313" key="1">
    <source>
        <dbReference type="EMBL" id="KJU84643.1"/>
    </source>
</evidence>
<accession>A0A0F3GVD1</accession>